<gene>
    <name evidence="1" type="ORF">OSB1V03_LOCUS11651</name>
</gene>
<protein>
    <recommendedName>
        <fullName evidence="3">Tetratricopeptide repeat protein 39B</fullName>
    </recommendedName>
</protein>
<dbReference type="PANTHER" id="PTHR31859:SF9">
    <property type="entry name" value="TETRATRICOPEPTIDE REPEAT PROTEIN 39B"/>
    <property type="match status" value="1"/>
</dbReference>
<organism evidence="1">
    <name type="scientific">Medioppia subpectinata</name>
    <dbReference type="NCBI Taxonomy" id="1979941"/>
    <lineage>
        <taxon>Eukaryota</taxon>
        <taxon>Metazoa</taxon>
        <taxon>Ecdysozoa</taxon>
        <taxon>Arthropoda</taxon>
        <taxon>Chelicerata</taxon>
        <taxon>Arachnida</taxon>
        <taxon>Acari</taxon>
        <taxon>Acariformes</taxon>
        <taxon>Sarcoptiformes</taxon>
        <taxon>Oribatida</taxon>
        <taxon>Brachypylina</taxon>
        <taxon>Oppioidea</taxon>
        <taxon>Oppiidae</taxon>
        <taxon>Medioppia</taxon>
    </lineage>
</organism>
<dbReference type="EMBL" id="CAJPIZ010009190">
    <property type="protein sequence ID" value="CAG2111672.1"/>
    <property type="molecule type" value="Genomic_DNA"/>
</dbReference>
<evidence type="ECO:0000313" key="1">
    <source>
        <dbReference type="EMBL" id="CAD7631242.1"/>
    </source>
</evidence>
<dbReference type="SUPFAM" id="SSF48452">
    <property type="entry name" value="TPR-like"/>
    <property type="match status" value="1"/>
</dbReference>
<keyword evidence="2" id="KW-1185">Reference proteome</keyword>
<dbReference type="Pfam" id="PF10300">
    <property type="entry name" value="Iml2-TPR_39"/>
    <property type="match status" value="1"/>
</dbReference>
<dbReference type="InterPro" id="IPR019412">
    <property type="entry name" value="IML2/TPR_39"/>
</dbReference>
<dbReference type="AlphaFoldDB" id="A0A7R9KZP8"/>
<accession>A0A7R9KZP8</accession>
<reference evidence="1" key="1">
    <citation type="submission" date="2020-11" db="EMBL/GenBank/DDBJ databases">
        <authorList>
            <person name="Tran Van P."/>
        </authorList>
    </citation>
    <scope>NUCLEOTIDE SEQUENCE</scope>
</reference>
<dbReference type="InterPro" id="IPR011990">
    <property type="entry name" value="TPR-like_helical_dom_sf"/>
</dbReference>
<dbReference type="OrthoDB" id="6421628at2759"/>
<proteinExistence type="predicted"/>
<dbReference type="Proteomes" id="UP000759131">
    <property type="component" value="Unassembled WGS sequence"/>
</dbReference>
<evidence type="ECO:0000313" key="2">
    <source>
        <dbReference type="Proteomes" id="UP000759131"/>
    </source>
</evidence>
<dbReference type="Gene3D" id="1.25.40.10">
    <property type="entry name" value="Tetratricopeptide repeat domain"/>
    <property type="match status" value="1"/>
</dbReference>
<evidence type="ECO:0008006" key="3">
    <source>
        <dbReference type="Google" id="ProtNLM"/>
    </source>
</evidence>
<dbReference type="PANTHER" id="PTHR31859">
    <property type="entry name" value="TETRATRICOPEPTIDE REPEAT PROTEIN 39 FAMILY MEMBER"/>
    <property type="match status" value="1"/>
</dbReference>
<name>A0A7R9KZP8_9ACAR</name>
<sequence>MLNYDKTMKFKTNNNVMENNMTAANTQQNDHSGGRRMSRRMSRKMSSVVGVMGEEGLDFLESMEECKRVIELCIQNEFDKAIDICEKWSKTSLYHSHGKSLLMFMKAVLTLETCKHRAKEREKRSTCPEIAQAMEASNETSTLCDKYRKSVSITNSVSKYLWKPNYNEYTEVEIHAELIHAENLLIIALLTFFSDQNIMSLVKGAFRIRSCHNSYKECLEISETRTQWCSERSKVHFVSGVLLGNGALNLVFSHLPKRVLKLLEMIGFSGDRNTGLDLLSKCSQDESGLRFYPGQLVIAGYECYINQMFGVRKSNLDVVEEFIDKGLDNYAQSSWFLWFRARILQLRGDIDSAIVYFNKCIESQEEVKQMHNICYWELLWCHAVKFEWDLAAKYAQILKDQCNWSAATFTYQKATFLYMKMIDENLPEMHSEVSELFREVPKLKVRIAGKTIPPEKYVCVNAVKYFTQNESLELMYIWNIYAILDQNESLVDPIIDRINRLIPKYINDRICEKARKHHKNAEKCFAEILYNEKHIKKDKFILPMASLELGLTKLDLDSKTEAKYWLKKAKNDYTGYLLETVVHFKAHSALQRIKALSKEDTTATGSHK</sequence>
<dbReference type="EMBL" id="OC863765">
    <property type="protein sequence ID" value="CAD7631242.1"/>
    <property type="molecule type" value="Genomic_DNA"/>
</dbReference>